<organism evidence="1 2">
    <name type="scientific">Vigna unguiculata</name>
    <name type="common">Cowpea</name>
    <dbReference type="NCBI Taxonomy" id="3917"/>
    <lineage>
        <taxon>Eukaryota</taxon>
        <taxon>Viridiplantae</taxon>
        <taxon>Streptophyta</taxon>
        <taxon>Embryophyta</taxon>
        <taxon>Tracheophyta</taxon>
        <taxon>Spermatophyta</taxon>
        <taxon>Magnoliopsida</taxon>
        <taxon>eudicotyledons</taxon>
        <taxon>Gunneridae</taxon>
        <taxon>Pentapetalae</taxon>
        <taxon>rosids</taxon>
        <taxon>fabids</taxon>
        <taxon>Fabales</taxon>
        <taxon>Fabaceae</taxon>
        <taxon>Papilionoideae</taxon>
        <taxon>50 kb inversion clade</taxon>
        <taxon>NPAAA clade</taxon>
        <taxon>indigoferoid/millettioid clade</taxon>
        <taxon>Phaseoleae</taxon>
        <taxon>Vigna</taxon>
    </lineage>
</organism>
<proteinExistence type="predicted"/>
<dbReference type="AlphaFoldDB" id="A0A4D6L626"/>
<gene>
    <name evidence="1" type="ORF">DEO72_LG2g4232</name>
</gene>
<name>A0A4D6L626_VIGUN</name>
<evidence type="ECO:0000313" key="2">
    <source>
        <dbReference type="Proteomes" id="UP000501690"/>
    </source>
</evidence>
<dbReference type="Proteomes" id="UP000501690">
    <property type="component" value="Linkage Group LG2"/>
</dbReference>
<keyword evidence="2" id="KW-1185">Reference proteome</keyword>
<evidence type="ECO:0000313" key="1">
    <source>
        <dbReference type="EMBL" id="QCD83884.1"/>
    </source>
</evidence>
<protein>
    <submittedName>
        <fullName evidence="1">Uncharacterized protein</fullName>
    </submittedName>
</protein>
<dbReference type="EMBL" id="CP039346">
    <property type="protein sequence ID" value="QCD83884.1"/>
    <property type="molecule type" value="Genomic_DNA"/>
</dbReference>
<reference evidence="1 2" key="1">
    <citation type="submission" date="2019-04" db="EMBL/GenBank/DDBJ databases">
        <title>An improved genome assembly and genetic linkage map for asparagus bean, Vigna unguiculata ssp. sesquipedialis.</title>
        <authorList>
            <person name="Xia Q."/>
            <person name="Zhang R."/>
            <person name="Dong Y."/>
        </authorList>
    </citation>
    <scope>NUCLEOTIDE SEQUENCE [LARGE SCALE GENOMIC DNA]</scope>
    <source>
        <tissue evidence="1">Leaf</tissue>
    </source>
</reference>
<accession>A0A4D6L626</accession>
<sequence length="86" mass="9614">MLANKVVTPGRAPQFHCSLRSWHEGTKDEIKTLVEIKVELKISNEKGTKDKGLELYLHGGKMLNKLRGSTLCEFGKGRSLCPSRAF</sequence>